<sequence length="296" mass="34843">MKCRLCGNDKTEILFVSQNVHGRHLLGKEKFEVCQCLKCGVVFTNAVVDATYYRKYYPNNYYKDAFVPNWVTKIIALLDKLIFIRRLNIIDKYLPNGGKVLEIGCGQGDFLHQLPKKFEKFGIEINNKACQFIKNNYKEITLFEGKTEKIHFPQGLKFDMVIMWHVLEHIENPAIFFKALKKILKKDAILIIEIPNRDSLGFRFTKEKWFHLDTPRHLFFYNFETLKKILIKNQLKIVDYFGDFFSFPHDLAFSAISRNKINIIFVPLLLLLRLVTAFFVPKLSETNIYLIKNQTK</sequence>
<reference evidence="3" key="1">
    <citation type="submission" date="2017-09" db="EMBL/GenBank/DDBJ databases">
        <title>Depth-based differentiation of microbial function through sediment-hosted aquifers and enrichment of novel symbionts in the deep terrestrial subsurface.</title>
        <authorList>
            <person name="Probst A.J."/>
            <person name="Ladd B."/>
            <person name="Jarett J.K."/>
            <person name="Geller-Mcgrath D.E."/>
            <person name="Sieber C.M.K."/>
            <person name="Emerson J.B."/>
            <person name="Anantharaman K."/>
            <person name="Thomas B.C."/>
            <person name="Malmstrom R."/>
            <person name="Stieglmeier M."/>
            <person name="Klingl A."/>
            <person name="Woyke T."/>
            <person name="Ryan C.M."/>
            <person name="Banfield J.F."/>
        </authorList>
    </citation>
    <scope>NUCLEOTIDE SEQUENCE [LARGE SCALE GENOMIC DNA]</scope>
</reference>
<dbReference type="PANTHER" id="PTHR43861">
    <property type="entry name" value="TRANS-ACONITATE 2-METHYLTRANSFERASE-RELATED"/>
    <property type="match status" value="1"/>
</dbReference>
<proteinExistence type="predicted"/>
<dbReference type="Pfam" id="PF13489">
    <property type="entry name" value="Methyltransf_23"/>
    <property type="match status" value="1"/>
</dbReference>
<comment type="caution">
    <text evidence="2">The sequence shown here is derived from an EMBL/GenBank/DDBJ whole genome shotgun (WGS) entry which is preliminary data.</text>
</comment>
<dbReference type="EMBL" id="PEYO01000022">
    <property type="protein sequence ID" value="PIU03200.1"/>
    <property type="molecule type" value="Genomic_DNA"/>
</dbReference>
<dbReference type="SUPFAM" id="SSF53335">
    <property type="entry name" value="S-adenosyl-L-methionine-dependent methyltransferases"/>
    <property type="match status" value="1"/>
</dbReference>
<organism evidence="2 3">
    <name type="scientific">Candidatus Shapirobacteria bacterium CG08_land_8_20_14_0_20_39_18</name>
    <dbReference type="NCBI Taxonomy" id="1974883"/>
    <lineage>
        <taxon>Bacteria</taxon>
        <taxon>Candidatus Shapironibacteriota</taxon>
    </lineage>
</organism>
<dbReference type="Gene3D" id="3.40.50.150">
    <property type="entry name" value="Vaccinia Virus protein VP39"/>
    <property type="match status" value="1"/>
</dbReference>
<feature type="transmembrane region" description="Helical" evidence="1">
    <location>
        <begin position="261"/>
        <end position="280"/>
    </location>
</feature>
<evidence type="ECO:0008006" key="4">
    <source>
        <dbReference type="Google" id="ProtNLM"/>
    </source>
</evidence>
<dbReference type="CDD" id="cd02440">
    <property type="entry name" value="AdoMet_MTases"/>
    <property type="match status" value="1"/>
</dbReference>
<name>A0A2M6XC82_9BACT</name>
<protein>
    <recommendedName>
        <fullName evidence="4">Class I SAM-dependent methyltransferase</fullName>
    </recommendedName>
</protein>
<evidence type="ECO:0000313" key="3">
    <source>
        <dbReference type="Proteomes" id="UP000228996"/>
    </source>
</evidence>
<dbReference type="Proteomes" id="UP000228996">
    <property type="component" value="Unassembled WGS sequence"/>
</dbReference>
<evidence type="ECO:0000256" key="1">
    <source>
        <dbReference type="SAM" id="Phobius"/>
    </source>
</evidence>
<gene>
    <name evidence="2" type="ORF">COT44_04895</name>
</gene>
<accession>A0A2M6XC82</accession>
<keyword evidence="1" id="KW-0812">Transmembrane</keyword>
<keyword evidence="1" id="KW-1133">Transmembrane helix</keyword>
<dbReference type="AlphaFoldDB" id="A0A2M6XC82"/>
<dbReference type="InterPro" id="IPR029063">
    <property type="entry name" value="SAM-dependent_MTases_sf"/>
</dbReference>
<dbReference type="PANTHER" id="PTHR43861:SF6">
    <property type="entry name" value="METHYLTRANSFERASE TYPE 11"/>
    <property type="match status" value="1"/>
</dbReference>
<keyword evidence="1" id="KW-0472">Membrane</keyword>
<evidence type="ECO:0000313" key="2">
    <source>
        <dbReference type="EMBL" id="PIU03200.1"/>
    </source>
</evidence>